<dbReference type="EMBL" id="MN739950">
    <property type="protein sequence ID" value="QHT79548.1"/>
    <property type="molecule type" value="Genomic_DNA"/>
</dbReference>
<protein>
    <submittedName>
        <fullName evidence="1">Uncharacterized protein</fullName>
    </submittedName>
</protein>
<proteinExistence type="predicted"/>
<reference evidence="1" key="1">
    <citation type="journal article" date="2020" name="Nature">
        <title>Giant virus diversity and host interactions through global metagenomics.</title>
        <authorList>
            <person name="Schulz F."/>
            <person name="Roux S."/>
            <person name="Paez-Espino D."/>
            <person name="Jungbluth S."/>
            <person name="Walsh D.A."/>
            <person name="Denef V.J."/>
            <person name="McMahon K.D."/>
            <person name="Konstantinidis K.T."/>
            <person name="Eloe-Fadrosh E.A."/>
            <person name="Kyrpides N.C."/>
            <person name="Woyke T."/>
        </authorList>
    </citation>
    <scope>NUCLEOTIDE SEQUENCE</scope>
    <source>
        <strain evidence="1">GVMAG-M-3300023184-101</strain>
    </source>
</reference>
<name>A0A6C0HG26_9ZZZZ</name>
<dbReference type="AlphaFoldDB" id="A0A6C0HG26"/>
<sequence length="250" mass="29116">MAVVPLHIRAMFNYSVNQQQRDKSDLLEEAHNTFAVTKRDGTRIYLPTEIWEMIFDISHNVDTCQTHLAFKKERIYNRDTYFTFSGTLQEFNHTSRMMELDSLIFDERSEGDELPWEHHCKGACGDTDNCPMERGAVCSSIWKIMEFNSQKELNLYKWLIPRAYSFYGQYEVKNFKMETSYDGIEPGIPTGSQGDSCESISGQIPSKGPQQTCTHCDYLFYMSDKHYFDDEHQLEYCGWRCHAIANGILP</sequence>
<organism evidence="1">
    <name type="scientific">viral metagenome</name>
    <dbReference type="NCBI Taxonomy" id="1070528"/>
    <lineage>
        <taxon>unclassified sequences</taxon>
        <taxon>metagenomes</taxon>
        <taxon>organismal metagenomes</taxon>
    </lineage>
</organism>
<evidence type="ECO:0000313" key="1">
    <source>
        <dbReference type="EMBL" id="QHT79548.1"/>
    </source>
</evidence>
<accession>A0A6C0HG26</accession>